<keyword evidence="1" id="KW-1133">Transmembrane helix</keyword>
<dbReference type="RefSeq" id="WP_119926656.1">
    <property type="nucleotide sequence ID" value="NZ_QZEY01000004.1"/>
</dbReference>
<dbReference type="OrthoDB" id="5190099at2"/>
<dbReference type="AlphaFoldDB" id="A0A3A4ARD6"/>
<comment type="caution">
    <text evidence="2">The sequence shown here is derived from an EMBL/GenBank/DDBJ whole genome shotgun (WGS) entry which is preliminary data.</text>
</comment>
<name>A0A3A4ARD6_9ACTN</name>
<evidence type="ECO:0000256" key="1">
    <source>
        <dbReference type="SAM" id="Phobius"/>
    </source>
</evidence>
<accession>A0A3A4ARD6</accession>
<proteinExistence type="predicted"/>
<organism evidence="2 3">
    <name type="scientific">Bailinhaonella thermotolerans</name>
    <dbReference type="NCBI Taxonomy" id="1070861"/>
    <lineage>
        <taxon>Bacteria</taxon>
        <taxon>Bacillati</taxon>
        <taxon>Actinomycetota</taxon>
        <taxon>Actinomycetes</taxon>
        <taxon>Streptosporangiales</taxon>
        <taxon>Streptosporangiaceae</taxon>
        <taxon>Bailinhaonella</taxon>
    </lineage>
</organism>
<reference evidence="2 3" key="1">
    <citation type="submission" date="2018-09" db="EMBL/GenBank/DDBJ databases">
        <title>YIM 75507 draft genome.</title>
        <authorList>
            <person name="Tang S."/>
            <person name="Feng Y."/>
        </authorList>
    </citation>
    <scope>NUCLEOTIDE SEQUENCE [LARGE SCALE GENOMIC DNA]</scope>
    <source>
        <strain evidence="2 3">YIM 75507</strain>
    </source>
</reference>
<dbReference type="EMBL" id="QZEY01000004">
    <property type="protein sequence ID" value="RJL32408.1"/>
    <property type="molecule type" value="Genomic_DNA"/>
</dbReference>
<sequence>MAVTTAPAKGIGLPVTIIGIGIGGFVDGILLHQVLQWHHMLSSTNDDNVGVRDYPVNTVSGLEMNTLWDGFFHVVCWLAVLIGLAMLYARLTHDRARLWTSGVLWGRLAMGWGIFNLVEGIVDHHILGIHHVRADEYRTWWDLGFLLLGLVLLVGGWMIARRARPVR</sequence>
<evidence type="ECO:0000313" key="2">
    <source>
        <dbReference type="EMBL" id="RJL32408.1"/>
    </source>
</evidence>
<feature type="transmembrane region" description="Helical" evidence="1">
    <location>
        <begin position="12"/>
        <end position="35"/>
    </location>
</feature>
<protein>
    <submittedName>
        <fullName evidence="2">DUF2243 domain-containing protein</fullName>
    </submittedName>
</protein>
<dbReference type="Proteomes" id="UP000265768">
    <property type="component" value="Unassembled WGS sequence"/>
</dbReference>
<dbReference type="Pfam" id="PF10002">
    <property type="entry name" value="DUF2243"/>
    <property type="match status" value="1"/>
</dbReference>
<keyword evidence="1" id="KW-0812">Transmembrane</keyword>
<feature type="transmembrane region" description="Helical" evidence="1">
    <location>
        <begin position="70"/>
        <end position="89"/>
    </location>
</feature>
<gene>
    <name evidence="2" type="ORF">D5H75_12745</name>
</gene>
<keyword evidence="1" id="KW-0472">Membrane</keyword>
<evidence type="ECO:0000313" key="3">
    <source>
        <dbReference type="Proteomes" id="UP000265768"/>
    </source>
</evidence>
<dbReference type="InterPro" id="IPR018719">
    <property type="entry name" value="DUF2243_membrane"/>
</dbReference>
<feature type="transmembrane region" description="Helical" evidence="1">
    <location>
        <begin position="140"/>
        <end position="160"/>
    </location>
</feature>
<keyword evidence="3" id="KW-1185">Reference proteome</keyword>
<feature type="transmembrane region" description="Helical" evidence="1">
    <location>
        <begin position="96"/>
        <end position="115"/>
    </location>
</feature>